<reference evidence="1 2" key="1">
    <citation type="journal article" date="2018" name="Front. Microbiol.">
        <title>Genome-Wide Analysis of Corynespora cassiicola Leaf Fall Disease Putative Effectors.</title>
        <authorList>
            <person name="Lopez D."/>
            <person name="Ribeiro S."/>
            <person name="Label P."/>
            <person name="Fumanal B."/>
            <person name="Venisse J.S."/>
            <person name="Kohler A."/>
            <person name="de Oliveira R.R."/>
            <person name="Labutti K."/>
            <person name="Lipzen A."/>
            <person name="Lail K."/>
            <person name="Bauer D."/>
            <person name="Ohm R.A."/>
            <person name="Barry K.W."/>
            <person name="Spatafora J."/>
            <person name="Grigoriev I.V."/>
            <person name="Martin F.M."/>
            <person name="Pujade-Renaud V."/>
        </authorList>
    </citation>
    <scope>NUCLEOTIDE SEQUENCE [LARGE SCALE GENOMIC DNA]</scope>
    <source>
        <strain evidence="1 2">Philippines</strain>
    </source>
</reference>
<dbReference type="OrthoDB" id="3582307at2759"/>
<evidence type="ECO:0000313" key="1">
    <source>
        <dbReference type="EMBL" id="PSN59037.1"/>
    </source>
</evidence>
<evidence type="ECO:0000313" key="2">
    <source>
        <dbReference type="Proteomes" id="UP000240883"/>
    </source>
</evidence>
<dbReference type="Proteomes" id="UP000240883">
    <property type="component" value="Unassembled WGS sequence"/>
</dbReference>
<dbReference type="AlphaFoldDB" id="A0A2T2N0T1"/>
<accession>A0A2T2N0T1</accession>
<protein>
    <submittedName>
        <fullName evidence="1">Uncharacterized protein</fullName>
    </submittedName>
</protein>
<keyword evidence="2" id="KW-1185">Reference proteome</keyword>
<organism evidence="1 2">
    <name type="scientific">Corynespora cassiicola Philippines</name>
    <dbReference type="NCBI Taxonomy" id="1448308"/>
    <lineage>
        <taxon>Eukaryota</taxon>
        <taxon>Fungi</taxon>
        <taxon>Dikarya</taxon>
        <taxon>Ascomycota</taxon>
        <taxon>Pezizomycotina</taxon>
        <taxon>Dothideomycetes</taxon>
        <taxon>Pleosporomycetidae</taxon>
        <taxon>Pleosporales</taxon>
        <taxon>Corynesporascaceae</taxon>
        <taxon>Corynespora</taxon>
    </lineage>
</organism>
<name>A0A2T2N0T1_CORCC</name>
<proteinExistence type="predicted"/>
<gene>
    <name evidence="1" type="ORF">BS50DRAFT_614721</name>
</gene>
<sequence length="153" mass="17785">MRPLSQKLLRQWHQMLSLPRQPSPSWHRNRFREELRERTAATTCWQTLSETSDIFFTISRAQHDGFPVGKLPGCSAPGIATVYAYMLAKYTLRWQFYRTAALLCRAPHYASVREVVNPGKDHKLGEVALRHQIDPIAFKRVGGKLRRFWPLLP</sequence>
<dbReference type="EMBL" id="KZ678170">
    <property type="protein sequence ID" value="PSN59037.1"/>
    <property type="molecule type" value="Genomic_DNA"/>
</dbReference>